<evidence type="ECO:0000256" key="11">
    <source>
        <dbReference type="ARBA" id="ARBA00048731"/>
    </source>
</evidence>
<feature type="domain" description="ACT" evidence="13">
    <location>
        <begin position="315"/>
        <end position="388"/>
    </location>
</feature>
<evidence type="ECO:0000256" key="10">
    <source>
        <dbReference type="ARBA" id="ARBA00048126"/>
    </source>
</evidence>
<keyword evidence="16" id="KW-1185">Reference proteome</keyword>
<evidence type="ECO:0000313" key="14">
    <source>
        <dbReference type="EMBL" id="AYJ37458.1"/>
    </source>
</evidence>
<protein>
    <recommendedName>
        <fullName evidence="6">D-3-phosphoglycerate dehydrogenase</fullName>
        <ecNumber evidence="4">1.1.1.399</ecNumber>
        <ecNumber evidence="5">1.1.1.95</ecNumber>
    </recommendedName>
    <alternativeName>
        <fullName evidence="9">2-oxoglutarate reductase</fullName>
    </alternativeName>
</protein>
<accession>A0A098R7B1</accession>
<dbReference type="PROSITE" id="PS00670">
    <property type="entry name" value="D_2_HYDROXYACID_DH_2"/>
    <property type="match status" value="1"/>
</dbReference>
<evidence type="ECO:0000259" key="13">
    <source>
        <dbReference type="PROSITE" id="PS51671"/>
    </source>
</evidence>
<dbReference type="eggNOG" id="COG0111">
    <property type="taxonomic scope" value="Bacteria"/>
</dbReference>
<reference evidence="14 17" key="2">
    <citation type="submission" date="2018-10" db="EMBL/GenBank/DDBJ databases">
        <title>Genome seuquencing of Lactobacillus species.</title>
        <authorList>
            <person name="Baek C."/>
            <person name="Yi H."/>
        </authorList>
    </citation>
    <scope>NUCLEOTIDE SEQUENCE [LARGE SCALE GENOMIC DNA]</scope>
    <source>
        <strain evidence="14 17">DSM 10667</strain>
    </source>
</reference>
<evidence type="ECO:0000256" key="6">
    <source>
        <dbReference type="ARBA" id="ARBA00021582"/>
    </source>
</evidence>
<dbReference type="EMBL" id="BDOR01000002">
    <property type="protein sequence ID" value="GBF01205.1"/>
    <property type="molecule type" value="Genomic_DNA"/>
</dbReference>
<dbReference type="PROSITE" id="PS51671">
    <property type="entry name" value="ACT"/>
    <property type="match status" value="1"/>
</dbReference>
<gene>
    <name evidence="15" type="primary">serA</name>
    <name evidence="14" type="ORF">LP667_00825</name>
    <name evidence="15" type="ORF">LPPLD21_00709</name>
</gene>
<dbReference type="InterPro" id="IPR006139">
    <property type="entry name" value="D-isomer_2_OHA_DH_cat_dom"/>
</dbReference>
<evidence type="ECO:0000256" key="9">
    <source>
        <dbReference type="ARBA" id="ARBA00030455"/>
    </source>
</evidence>
<keyword evidence="8" id="KW-0520">NAD</keyword>
<organism evidence="14 17">
    <name type="scientific">Lactiplantibacillus paraplantarum</name>
    <dbReference type="NCBI Taxonomy" id="60520"/>
    <lineage>
        <taxon>Bacteria</taxon>
        <taxon>Bacillati</taxon>
        <taxon>Bacillota</taxon>
        <taxon>Bacilli</taxon>
        <taxon>Lactobacillales</taxon>
        <taxon>Lactobacillaceae</taxon>
        <taxon>Lactiplantibacillus</taxon>
    </lineage>
</organism>
<evidence type="ECO:0000256" key="1">
    <source>
        <dbReference type="ARBA" id="ARBA00003800"/>
    </source>
</evidence>
<dbReference type="SUPFAM" id="SSF52283">
    <property type="entry name" value="Formate/glycerate dehydrogenase catalytic domain-like"/>
    <property type="match status" value="1"/>
</dbReference>
<dbReference type="InterPro" id="IPR006140">
    <property type="entry name" value="D-isomer_DH_NAD-bd"/>
</dbReference>
<evidence type="ECO:0000256" key="4">
    <source>
        <dbReference type="ARBA" id="ARBA00013001"/>
    </source>
</evidence>
<evidence type="ECO:0000256" key="7">
    <source>
        <dbReference type="ARBA" id="ARBA00023002"/>
    </source>
</evidence>
<dbReference type="PROSITE" id="PS00065">
    <property type="entry name" value="D_2_HYDROXYACID_DH_1"/>
    <property type="match status" value="1"/>
</dbReference>
<comment type="function">
    <text evidence="1">Catalyzes the reversible oxidation of 3-phospho-D-glycerate to 3-phosphonooxypyruvate, the first step of the phosphorylated L-serine biosynthesis pathway. Also catalyzes the reversible oxidation of 2-hydroxyglutarate to 2-oxoglutarate.</text>
</comment>
<dbReference type="InterPro" id="IPR036291">
    <property type="entry name" value="NAD(P)-bd_dom_sf"/>
</dbReference>
<dbReference type="AlphaFoldDB" id="A0A098R7B1"/>
<dbReference type="EMBL" id="CP032744">
    <property type="protein sequence ID" value="AYJ37458.1"/>
    <property type="molecule type" value="Genomic_DNA"/>
</dbReference>
<dbReference type="PANTHER" id="PTHR42938:SF47">
    <property type="entry name" value="HYDROXYPYRUVATE REDUCTASE"/>
    <property type="match status" value="1"/>
</dbReference>
<dbReference type="Proteomes" id="UP000277896">
    <property type="component" value="Chromosome"/>
</dbReference>
<evidence type="ECO:0000313" key="15">
    <source>
        <dbReference type="EMBL" id="GBF01205.1"/>
    </source>
</evidence>
<evidence type="ECO:0000256" key="8">
    <source>
        <dbReference type="ARBA" id="ARBA00023027"/>
    </source>
</evidence>
<sequence length="392" mass="41974">MYQIKTYNAIAPAGLNTFTADYALNQSEHPDAYLIRSVNLHDESLPTSLKVIVRAGAGVNNVPIKQATANGTAVFNTPGSNANAVKELIIGLLIMASRNLLAATTYSAQHAEADISQRTEHDKTQFNGIELTGKTLAVIGLGHVGSLVANAALNLGMNVIGYDPYLSADAAWNIAKQVQRAATLPDAVKNADFVTVHVPKNADTYHLIDEKALAAMPAGVQLFNYSRLGIVDNTAVISALTTKKVAHYYTDFGETQLAEHPAVTVTPHIGGSTIEAEINGATQAARTIMTYLETGNVHAAINLPDLNVPFNAAYRFTIIHQNVPNMVSQITAKLATANLNIATMANAAKNQTAYTIIDVDDLQQLSQTDLITELNKIPAVIRVRLLKQSVNL</sequence>
<dbReference type="CDD" id="cd04901">
    <property type="entry name" value="ACT_3PGDH"/>
    <property type="match status" value="1"/>
</dbReference>
<proteinExistence type="inferred from homology"/>
<dbReference type="Gene3D" id="3.40.50.720">
    <property type="entry name" value="NAD(P)-binding Rossmann-like Domain"/>
    <property type="match status" value="2"/>
</dbReference>
<keyword evidence="7 12" id="KW-0560">Oxidoreductase</keyword>
<dbReference type="EC" id="1.1.1.95" evidence="5"/>
<dbReference type="Pfam" id="PF00389">
    <property type="entry name" value="2-Hacid_dh"/>
    <property type="match status" value="1"/>
</dbReference>
<evidence type="ECO:0000313" key="16">
    <source>
        <dbReference type="Proteomes" id="UP000236162"/>
    </source>
</evidence>
<evidence type="ECO:0000256" key="3">
    <source>
        <dbReference type="ARBA" id="ARBA00005854"/>
    </source>
</evidence>
<dbReference type="InterPro" id="IPR045865">
    <property type="entry name" value="ACT-like_dom_sf"/>
</dbReference>
<dbReference type="EC" id="1.1.1.399" evidence="4"/>
<dbReference type="InterPro" id="IPR029752">
    <property type="entry name" value="D-isomer_DH_CS1"/>
</dbReference>
<comment type="catalytic activity">
    <reaction evidence="10">
        <text>(R)-2-hydroxyglutarate + NAD(+) = 2-oxoglutarate + NADH + H(+)</text>
        <dbReference type="Rhea" id="RHEA:49612"/>
        <dbReference type="ChEBI" id="CHEBI:15378"/>
        <dbReference type="ChEBI" id="CHEBI:15801"/>
        <dbReference type="ChEBI" id="CHEBI:16810"/>
        <dbReference type="ChEBI" id="CHEBI:57540"/>
        <dbReference type="ChEBI" id="CHEBI:57945"/>
        <dbReference type="EC" id="1.1.1.399"/>
    </reaction>
</comment>
<comment type="similarity">
    <text evidence="3 12">Belongs to the D-isomer specific 2-hydroxyacid dehydrogenase family.</text>
</comment>
<dbReference type="Gene3D" id="3.30.70.260">
    <property type="match status" value="1"/>
</dbReference>
<reference evidence="15 16" key="1">
    <citation type="submission" date="2017-04" db="EMBL/GenBank/DDBJ databases">
        <title>In vitro and in silico characterization of Lactobacillus paraplantarum D2-1, a starter culture for soymilk fermentation.</title>
        <authorList>
            <person name="Endo A."/>
            <person name="Sasaki F."/>
            <person name="Maeno S."/>
            <person name="Kanesaki Y."/>
            <person name="Kubota E."/>
            <person name="Torres G.A."/>
            <person name="Tomita S."/>
            <person name="Nakagawa J."/>
        </authorList>
    </citation>
    <scope>NUCLEOTIDE SEQUENCE [LARGE SCALE GENOMIC DNA]</scope>
    <source>
        <strain evidence="15 16">D2-1</strain>
    </source>
</reference>
<comment type="catalytic activity">
    <reaction evidence="11">
        <text>(2R)-3-phosphoglycerate + NAD(+) = 3-phosphooxypyruvate + NADH + H(+)</text>
        <dbReference type="Rhea" id="RHEA:12641"/>
        <dbReference type="ChEBI" id="CHEBI:15378"/>
        <dbReference type="ChEBI" id="CHEBI:18110"/>
        <dbReference type="ChEBI" id="CHEBI:57540"/>
        <dbReference type="ChEBI" id="CHEBI:57945"/>
        <dbReference type="ChEBI" id="CHEBI:58272"/>
        <dbReference type="EC" id="1.1.1.95"/>
    </reaction>
</comment>
<evidence type="ECO:0000256" key="12">
    <source>
        <dbReference type="RuleBase" id="RU003719"/>
    </source>
</evidence>
<dbReference type="InterPro" id="IPR002912">
    <property type="entry name" value="ACT_dom"/>
</dbReference>
<dbReference type="GO" id="GO:0004617">
    <property type="term" value="F:phosphoglycerate dehydrogenase activity"/>
    <property type="evidence" value="ECO:0007669"/>
    <property type="project" value="UniProtKB-EC"/>
</dbReference>
<dbReference type="CDD" id="cd12174">
    <property type="entry name" value="PGDH_like_3"/>
    <property type="match status" value="1"/>
</dbReference>
<evidence type="ECO:0000313" key="17">
    <source>
        <dbReference type="Proteomes" id="UP000277896"/>
    </source>
</evidence>
<dbReference type="GO" id="GO:0051287">
    <property type="term" value="F:NAD binding"/>
    <property type="evidence" value="ECO:0007669"/>
    <property type="project" value="InterPro"/>
</dbReference>
<dbReference type="KEGG" id="lpx:ASU28_01765"/>
<evidence type="ECO:0000256" key="2">
    <source>
        <dbReference type="ARBA" id="ARBA00005216"/>
    </source>
</evidence>
<dbReference type="Pfam" id="PF02826">
    <property type="entry name" value="2-Hacid_dh_C"/>
    <property type="match status" value="1"/>
</dbReference>
<evidence type="ECO:0000256" key="5">
    <source>
        <dbReference type="ARBA" id="ARBA00013143"/>
    </source>
</evidence>
<name>A0A098R7B1_9LACO</name>
<dbReference type="SUPFAM" id="SSF51735">
    <property type="entry name" value="NAD(P)-binding Rossmann-fold domains"/>
    <property type="match status" value="1"/>
</dbReference>
<comment type="pathway">
    <text evidence="2">Amino-acid biosynthesis; L-serine biosynthesis; L-serine from 3-phospho-D-glycerate: step 1/3.</text>
</comment>
<dbReference type="InterPro" id="IPR029753">
    <property type="entry name" value="D-isomer_DH_CS"/>
</dbReference>
<dbReference type="Proteomes" id="UP000236162">
    <property type="component" value="Unassembled WGS sequence"/>
</dbReference>
<dbReference type="PANTHER" id="PTHR42938">
    <property type="entry name" value="FORMATE DEHYDROGENASE 1"/>
    <property type="match status" value="1"/>
</dbReference>
<dbReference type="RefSeq" id="WP_021730488.1">
    <property type="nucleotide sequence ID" value="NZ_AVAI01000037.1"/>
</dbReference>
<dbReference type="SUPFAM" id="SSF55021">
    <property type="entry name" value="ACT-like"/>
    <property type="match status" value="1"/>
</dbReference>